<proteinExistence type="predicted"/>
<reference evidence="2" key="1">
    <citation type="journal article" date="2022" name="Mol. Ecol. Resour.">
        <title>The genomes of chicory, endive, great burdock and yacon provide insights into Asteraceae palaeo-polyploidization history and plant inulin production.</title>
        <authorList>
            <person name="Fan W."/>
            <person name="Wang S."/>
            <person name="Wang H."/>
            <person name="Wang A."/>
            <person name="Jiang F."/>
            <person name="Liu H."/>
            <person name="Zhao H."/>
            <person name="Xu D."/>
            <person name="Zhang Y."/>
        </authorList>
    </citation>
    <scope>NUCLEOTIDE SEQUENCE [LARGE SCALE GENOMIC DNA]</scope>
    <source>
        <strain evidence="2">cv. Niubang</strain>
    </source>
</reference>
<accession>A0ACB9BAX7</accession>
<keyword evidence="2" id="KW-1185">Reference proteome</keyword>
<comment type="caution">
    <text evidence="1">The sequence shown here is derived from an EMBL/GenBank/DDBJ whole genome shotgun (WGS) entry which is preliminary data.</text>
</comment>
<evidence type="ECO:0000313" key="2">
    <source>
        <dbReference type="Proteomes" id="UP001055879"/>
    </source>
</evidence>
<dbReference type="Proteomes" id="UP001055879">
    <property type="component" value="Linkage Group LG06"/>
</dbReference>
<protein>
    <submittedName>
        <fullName evidence="1">Uncharacterized protein</fullName>
    </submittedName>
</protein>
<dbReference type="EMBL" id="CM042052">
    <property type="protein sequence ID" value="KAI3719079.1"/>
    <property type="molecule type" value="Genomic_DNA"/>
</dbReference>
<gene>
    <name evidence="1" type="ORF">L6452_19969</name>
</gene>
<organism evidence="1 2">
    <name type="scientific">Arctium lappa</name>
    <name type="common">Greater burdock</name>
    <name type="synonym">Lappa major</name>
    <dbReference type="NCBI Taxonomy" id="4217"/>
    <lineage>
        <taxon>Eukaryota</taxon>
        <taxon>Viridiplantae</taxon>
        <taxon>Streptophyta</taxon>
        <taxon>Embryophyta</taxon>
        <taxon>Tracheophyta</taxon>
        <taxon>Spermatophyta</taxon>
        <taxon>Magnoliopsida</taxon>
        <taxon>eudicotyledons</taxon>
        <taxon>Gunneridae</taxon>
        <taxon>Pentapetalae</taxon>
        <taxon>asterids</taxon>
        <taxon>campanulids</taxon>
        <taxon>Asterales</taxon>
        <taxon>Asteraceae</taxon>
        <taxon>Carduoideae</taxon>
        <taxon>Cardueae</taxon>
        <taxon>Arctiinae</taxon>
        <taxon>Arctium</taxon>
    </lineage>
</organism>
<reference evidence="1 2" key="2">
    <citation type="journal article" date="2022" name="Mol. Ecol. Resour.">
        <title>The genomes of chicory, endive, great burdock and yacon provide insights into Asteraceae paleo-polyploidization history and plant inulin production.</title>
        <authorList>
            <person name="Fan W."/>
            <person name="Wang S."/>
            <person name="Wang H."/>
            <person name="Wang A."/>
            <person name="Jiang F."/>
            <person name="Liu H."/>
            <person name="Zhao H."/>
            <person name="Xu D."/>
            <person name="Zhang Y."/>
        </authorList>
    </citation>
    <scope>NUCLEOTIDE SEQUENCE [LARGE SCALE GENOMIC DNA]</scope>
    <source>
        <strain evidence="2">cv. Niubang</strain>
    </source>
</reference>
<evidence type="ECO:0000313" key="1">
    <source>
        <dbReference type="EMBL" id="KAI3719079.1"/>
    </source>
</evidence>
<sequence length="106" mass="11486">MTVVMGKFKIESGCAYGECGRWDLRLPCSSSKMNKVPKEVLKFFGTGIHWCGGCGHNVSTMAAYHSGGTSENASGCARGHWFILFSVDIRHNNTGIVRAFTGEVPV</sequence>
<name>A0ACB9BAX7_ARCLA</name>